<accession>A0ABN1JH91</accession>
<reference evidence="2 3" key="1">
    <citation type="journal article" date="2019" name="Int. J. Syst. Evol. Microbiol.">
        <title>The Global Catalogue of Microorganisms (GCM) 10K type strain sequencing project: providing services to taxonomists for standard genome sequencing and annotation.</title>
        <authorList>
            <consortium name="The Broad Institute Genomics Platform"/>
            <consortium name="The Broad Institute Genome Sequencing Center for Infectious Disease"/>
            <person name="Wu L."/>
            <person name="Ma J."/>
        </authorList>
    </citation>
    <scope>NUCLEOTIDE SEQUENCE [LARGE SCALE GENOMIC DNA]</scope>
    <source>
        <strain evidence="2 3">JCM 15503</strain>
    </source>
</reference>
<dbReference type="RefSeq" id="WP_231013132.1">
    <property type="nucleotide sequence ID" value="NZ_BAAAEW010000001.1"/>
</dbReference>
<evidence type="ECO:0000313" key="2">
    <source>
        <dbReference type="EMBL" id="GAA0739718.1"/>
    </source>
</evidence>
<proteinExistence type="predicted"/>
<dbReference type="InterPro" id="IPR007712">
    <property type="entry name" value="RelE/ParE_toxin"/>
</dbReference>
<keyword evidence="3" id="KW-1185">Reference proteome</keyword>
<dbReference type="EMBL" id="BAAAEW010000001">
    <property type="protein sequence ID" value="GAA0739718.1"/>
    <property type="molecule type" value="Genomic_DNA"/>
</dbReference>
<evidence type="ECO:0000256" key="1">
    <source>
        <dbReference type="ARBA" id="ARBA00022649"/>
    </source>
</evidence>
<comment type="caution">
    <text evidence="2">The sequence shown here is derived from an EMBL/GenBank/DDBJ whole genome shotgun (WGS) entry which is preliminary data.</text>
</comment>
<gene>
    <name evidence="2" type="ORF">GCM10009107_00700</name>
</gene>
<protein>
    <recommendedName>
        <fullName evidence="4">Type II toxin-antitoxin system RelE/ParE family toxin</fullName>
    </recommendedName>
</protein>
<sequence>MVVFAPEASDQLEALFLYIAEHASPTTAQRYTDAVVSTCEGLAVFPQRGVSREDIRTGLRLTHHRGRTVIAYTVDDEARTVSIVGLFHGRQDHEGALTERWDD</sequence>
<evidence type="ECO:0008006" key="4">
    <source>
        <dbReference type="Google" id="ProtNLM"/>
    </source>
</evidence>
<dbReference type="InterPro" id="IPR035093">
    <property type="entry name" value="RelE/ParE_toxin_dom_sf"/>
</dbReference>
<dbReference type="Proteomes" id="UP001500279">
    <property type="component" value="Unassembled WGS sequence"/>
</dbReference>
<dbReference type="Gene3D" id="3.30.2310.20">
    <property type="entry name" value="RelE-like"/>
    <property type="match status" value="1"/>
</dbReference>
<organism evidence="2 3">
    <name type="scientific">Ideonella azotifigens</name>
    <dbReference type="NCBI Taxonomy" id="513160"/>
    <lineage>
        <taxon>Bacteria</taxon>
        <taxon>Pseudomonadati</taxon>
        <taxon>Pseudomonadota</taxon>
        <taxon>Betaproteobacteria</taxon>
        <taxon>Burkholderiales</taxon>
        <taxon>Sphaerotilaceae</taxon>
        <taxon>Ideonella</taxon>
    </lineage>
</organism>
<evidence type="ECO:0000313" key="3">
    <source>
        <dbReference type="Proteomes" id="UP001500279"/>
    </source>
</evidence>
<name>A0ABN1JH91_9BURK</name>
<keyword evidence="1" id="KW-1277">Toxin-antitoxin system</keyword>
<dbReference type="Pfam" id="PF05016">
    <property type="entry name" value="ParE_toxin"/>
    <property type="match status" value="1"/>
</dbReference>